<keyword evidence="2" id="KW-0436">Ligase</keyword>
<sequence length="118" mass="12960">MGKFNYNATTRADIDDRLLLHLQIVIGTKLRRGEAFPFTWKDDASLGGGRTTVWVSASSTLIYRYHGSRMPSVNSQWLEALMTTANSPGGLYPVNEPAAAARRDAIGPDEPLNLELVP</sequence>
<protein>
    <submittedName>
        <fullName evidence="2">ATP-dependent DNA ligase</fullName>
    </submittedName>
</protein>
<dbReference type="Pfam" id="PF25355">
    <property type="entry name" value="DUF7882"/>
    <property type="match status" value="1"/>
</dbReference>
<evidence type="ECO:0000313" key="2">
    <source>
        <dbReference type="EMBL" id="WPR88501.1"/>
    </source>
</evidence>
<dbReference type="RefSeq" id="WP_320941220.1">
    <property type="nucleotide sequence ID" value="NZ_BAABEU010000006.1"/>
</dbReference>
<evidence type="ECO:0000259" key="1">
    <source>
        <dbReference type="Pfam" id="PF25355"/>
    </source>
</evidence>
<name>A0ABZ0SMN8_9MICO</name>
<evidence type="ECO:0000313" key="3">
    <source>
        <dbReference type="Proteomes" id="UP001323798"/>
    </source>
</evidence>
<keyword evidence="3" id="KW-1185">Reference proteome</keyword>
<reference evidence="2 3" key="1">
    <citation type="submission" date="2023-11" db="EMBL/GenBank/DDBJ databases">
        <title>Genome sequence of Microbacterium rhizosphaerae KACC 19337.</title>
        <authorList>
            <person name="Choi H."/>
            <person name="Kim S."/>
            <person name="Kim Y."/>
            <person name="Kwon S.-W."/>
            <person name="Heo J."/>
        </authorList>
    </citation>
    <scope>NUCLEOTIDE SEQUENCE [LARGE SCALE GENOMIC DNA]</scope>
    <source>
        <strain evidence="2 3">KACC 19337</strain>
    </source>
</reference>
<organism evidence="2 3">
    <name type="scientific">Microbacterium rhizosphaerae</name>
    <dbReference type="NCBI Taxonomy" id="1678237"/>
    <lineage>
        <taxon>Bacteria</taxon>
        <taxon>Bacillati</taxon>
        <taxon>Actinomycetota</taxon>
        <taxon>Actinomycetes</taxon>
        <taxon>Micrococcales</taxon>
        <taxon>Microbacteriaceae</taxon>
        <taxon>Microbacterium</taxon>
    </lineage>
</organism>
<feature type="domain" description="DUF7882" evidence="1">
    <location>
        <begin position="1"/>
        <end position="95"/>
    </location>
</feature>
<dbReference type="EMBL" id="CP139368">
    <property type="protein sequence ID" value="WPR88501.1"/>
    <property type="molecule type" value="Genomic_DNA"/>
</dbReference>
<dbReference type="GO" id="GO:0016874">
    <property type="term" value="F:ligase activity"/>
    <property type="evidence" value="ECO:0007669"/>
    <property type="project" value="UniProtKB-KW"/>
</dbReference>
<dbReference type="Proteomes" id="UP001323798">
    <property type="component" value="Chromosome"/>
</dbReference>
<dbReference type="InterPro" id="IPR057204">
    <property type="entry name" value="DUF7882"/>
</dbReference>
<accession>A0ABZ0SMN8</accession>
<proteinExistence type="predicted"/>
<gene>
    <name evidence="2" type="ORF">SM116_12020</name>
</gene>